<dbReference type="AlphaFoldDB" id="A7RHU2"/>
<dbReference type="InterPro" id="IPR003347">
    <property type="entry name" value="JmjC_dom"/>
</dbReference>
<keyword evidence="2" id="KW-0963">Cytoplasm</keyword>
<dbReference type="Gene3D" id="2.60.120.650">
    <property type="entry name" value="Cupin"/>
    <property type="match status" value="1"/>
</dbReference>
<sequence>MAGAADPPSLEKQVGLRPLPVKVLESISPDIFNHFFRSRAPVVFKGFVKAWKPCQMWTPLYLKTRLGETCQTLSVMVSHDNERFVDNNDFTSRKMLTAEEMINAVFESNLNNRPENQRLYFRSSSMPTALHNDICIDSQMRELFDKVSPIVATESGDDENNFEQFVSAIFRQHTTQLWVGTAGNITPLHYDRNHGLLMQIRGQKKIILFSTEDTNFLYPFPGYSEKSHISKVNLRDVNVNVFPKFVETQPYCCLINKGDMLYIPPFWWHDVTSLDNCVSVTLSWDISGLHEIPLQMLR</sequence>
<dbReference type="InterPro" id="IPR041667">
    <property type="entry name" value="Cupin_8"/>
</dbReference>
<evidence type="ECO:0000256" key="1">
    <source>
        <dbReference type="ARBA" id="ARBA00004496"/>
    </source>
</evidence>
<evidence type="ECO:0000313" key="6">
    <source>
        <dbReference type="EMBL" id="EDO49037.1"/>
    </source>
</evidence>
<dbReference type="EMBL" id="DS469511">
    <property type="protein sequence ID" value="EDO49037.1"/>
    <property type="molecule type" value="Genomic_DNA"/>
</dbReference>
<evidence type="ECO:0000256" key="2">
    <source>
        <dbReference type="ARBA" id="ARBA00022490"/>
    </source>
</evidence>
<proteinExistence type="evidence at transcript level"/>
<dbReference type="FunFam" id="2.60.120.650:FF:000018">
    <property type="entry name" value="HSPB1-associated protein 1 homolog"/>
    <property type="match status" value="1"/>
</dbReference>
<dbReference type="GO" id="GO:0005737">
    <property type="term" value="C:cytoplasm"/>
    <property type="evidence" value="ECO:0007669"/>
    <property type="project" value="UniProtKB-SubCell"/>
</dbReference>
<protein>
    <submittedName>
        <fullName evidence="5">Jumonji-like protein</fullName>
    </submittedName>
</protein>
<comment type="function">
    <text evidence="3">May play a role in cellular stress response.</text>
</comment>
<dbReference type="PANTHER" id="PTHR12461">
    <property type="entry name" value="HYPOXIA-INDUCIBLE FACTOR 1 ALPHA INHIBITOR-RELATED"/>
    <property type="match status" value="1"/>
</dbReference>
<dbReference type="SMART" id="SM00558">
    <property type="entry name" value="JmjC"/>
    <property type="match status" value="1"/>
</dbReference>
<dbReference type="HOGENOM" id="CLU_016785_3_3_1"/>
<evidence type="ECO:0000259" key="4">
    <source>
        <dbReference type="PROSITE" id="PS51184"/>
    </source>
</evidence>
<feature type="domain" description="JmjC" evidence="4">
    <location>
        <begin position="151"/>
        <end position="298"/>
    </location>
</feature>
<dbReference type="InParanoid" id="A7RHU2"/>
<dbReference type="Proteomes" id="UP000001593">
    <property type="component" value="Unassembled WGS sequence"/>
</dbReference>
<dbReference type="eggNOG" id="KOG2132">
    <property type="taxonomic scope" value="Eukaryota"/>
</dbReference>
<reference evidence="6 7" key="1">
    <citation type="journal article" date="2007" name="Science">
        <title>Sea anemone genome reveals ancestral eumetazoan gene repertoire and genomic organization.</title>
        <authorList>
            <person name="Putnam N.H."/>
            <person name="Srivastava M."/>
            <person name="Hellsten U."/>
            <person name="Dirks B."/>
            <person name="Chapman J."/>
            <person name="Salamov A."/>
            <person name="Terry A."/>
            <person name="Shapiro H."/>
            <person name="Lindquist E."/>
            <person name="Kapitonov V.V."/>
            <person name="Jurka J."/>
            <person name="Genikhovich G."/>
            <person name="Grigoriev I.V."/>
            <person name="Lucas S.M."/>
            <person name="Steele R.E."/>
            <person name="Finnerty J.R."/>
            <person name="Technau U."/>
            <person name="Martindale M.Q."/>
            <person name="Rokhsar D.S."/>
        </authorList>
    </citation>
    <scope>NUCLEOTIDE SEQUENCE [LARGE SCALE GENOMIC DNA]</scope>
    <source>
        <strain evidence="7">CH2 X CH6</strain>
        <strain evidence="6">CH2 x CH6</strain>
    </source>
</reference>
<comment type="subcellular location">
    <subcellularLocation>
        <location evidence="1">Cytoplasm</location>
    </subcellularLocation>
</comment>
<gene>
    <name evidence="6" type="ORF">NEMVEDRAFT_v1g197330</name>
</gene>
<dbReference type="GO" id="GO:0016706">
    <property type="term" value="F:2-oxoglutarate-dependent dioxygenase activity"/>
    <property type="evidence" value="ECO:0000318"/>
    <property type="project" value="GO_Central"/>
</dbReference>
<evidence type="ECO:0000256" key="3">
    <source>
        <dbReference type="ARBA" id="ARBA00037342"/>
    </source>
</evidence>
<dbReference type="STRING" id="45351.A7RHU2"/>
<accession>A7RHU2</accession>
<dbReference type="OrthoDB" id="263283at2759"/>
<reference evidence="5" key="2">
    <citation type="journal article" date="2012" name="PLoS Genet.">
        <title>A Framework for the Establishment of a Cnidarian Gene Regulatory Network for 'Endomesoderm' Specification: The Inputs of beta-Catenin/TCF Signaling.</title>
        <authorList>
            <person name="Rottinger E."/>
            <person name="Dahlin P."/>
            <person name="Martindale M.Q."/>
        </authorList>
    </citation>
    <scope>NUCLEOTIDE SEQUENCE</scope>
</reference>
<dbReference type="Pfam" id="PF13621">
    <property type="entry name" value="Cupin_8"/>
    <property type="match status" value="1"/>
</dbReference>
<dbReference type="PANTHER" id="PTHR12461:SF90">
    <property type="entry name" value="JUMONJI-LIKE PROTEIN"/>
    <property type="match status" value="1"/>
</dbReference>
<dbReference type="SUPFAM" id="SSF51197">
    <property type="entry name" value="Clavaminate synthase-like"/>
    <property type="match status" value="1"/>
</dbReference>
<evidence type="ECO:0000313" key="7">
    <source>
        <dbReference type="Proteomes" id="UP000001593"/>
    </source>
</evidence>
<keyword evidence="7" id="KW-1185">Reference proteome</keyword>
<organism evidence="6 7">
    <name type="scientific">Nematostella vectensis</name>
    <name type="common">Starlet sea anemone</name>
    <dbReference type="NCBI Taxonomy" id="45351"/>
    <lineage>
        <taxon>Eukaryota</taxon>
        <taxon>Metazoa</taxon>
        <taxon>Cnidaria</taxon>
        <taxon>Anthozoa</taxon>
        <taxon>Hexacorallia</taxon>
        <taxon>Actiniaria</taxon>
        <taxon>Edwardsiidae</taxon>
        <taxon>Nematostella</taxon>
    </lineage>
</organism>
<dbReference type="KEGG" id="nve:5521294"/>
<dbReference type="OMA" id="LHNDICI"/>
<dbReference type="EMBL" id="JQ959564">
    <property type="protein sequence ID" value="AFP87443.1"/>
    <property type="molecule type" value="mRNA"/>
</dbReference>
<name>A7RHU2_NEMVE</name>
<dbReference type="PROSITE" id="PS51184">
    <property type="entry name" value="JMJC"/>
    <property type="match status" value="1"/>
</dbReference>
<evidence type="ECO:0000313" key="5">
    <source>
        <dbReference type="EMBL" id="AFP87443.1"/>
    </source>
</evidence>